<accession>A0A0C2WYP2</accession>
<keyword evidence="3" id="KW-1185">Reference proteome</keyword>
<gene>
    <name evidence="2" type="ORF">M378DRAFT_320102</name>
</gene>
<keyword evidence="1" id="KW-0472">Membrane</keyword>
<evidence type="ECO:0000313" key="2">
    <source>
        <dbReference type="EMBL" id="KIL66952.1"/>
    </source>
</evidence>
<feature type="transmembrane region" description="Helical" evidence="1">
    <location>
        <begin position="12"/>
        <end position="36"/>
    </location>
</feature>
<evidence type="ECO:0000256" key="1">
    <source>
        <dbReference type="SAM" id="Phobius"/>
    </source>
</evidence>
<reference evidence="2 3" key="1">
    <citation type="submission" date="2014-04" db="EMBL/GenBank/DDBJ databases">
        <title>Evolutionary Origins and Diversification of the Mycorrhizal Mutualists.</title>
        <authorList>
            <consortium name="DOE Joint Genome Institute"/>
            <consortium name="Mycorrhizal Genomics Consortium"/>
            <person name="Kohler A."/>
            <person name="Kuo A."/>
            <person name="Nagy L.G."/>
            <person name="Floudas D."/>
            <person name="Copeland A."/>
            <person name="Barry K.W."/>
            <person name="Cichocki N."/>
            <person name="Veneault-Fourrey C."/>
            <person name="LaButti K."/>
            <person name="Lindquist E.A."/>
            <person name="Lipzen A."/>
            <person name="Lundell T."/>
            <person name="Morin E."/>
            <person name="Murat C."/>
            <person name="Riley R."/>
            <person name="Ohm R."/>
            <person name="Sun H."/>
            <person name="Tunlid A."/>
            <person name="Henrissat B."/>
            <person name="Grigoriev I.V."/>
            <person name="Hibbett D.S."/>
            <person name="Martin F."/>
        </authorList>
    </citation>
    <scope>NUCLEOTIDE SEQUENCE [LARGE SCALE GENOMIC DNA]</scope>
    <source>
        <strain evidence="2 3">Koide BX008</strain>
    </source>
</reference>
<dbReference type="HOGENOM" id="CLU_2542061_0_0_1"/>
<name>A0A0C2WYP2_AMAMK</name>
<sequence length="83" mass="9498">MLTSQVQDTNSLFSLGFLSFIRVFIRILVNLVSSLAFDRNLFMPQMFKLYTHHSQFSLQSQMGALTFAIVAIDLTFSCNSRIK</sequence>
<keyword evidence="1" id="KW-1133">Transmembrane helix</keyword>
<dbReference type="EMBL" id="KN818233">
    <property type="protein sequence ID" value="KIL66952.1"/>
    <property type="molecule type" value="Genomic_DNA"/>
</dbReference>
<organism evidence="2 3">
    <name type="scientific">Amanita muscaria (strain Koide BX008)</name>
    <dbReference type="NCBI Taxonomy" id="946122"/>
    <lineage>
        <taxon>Eukaryota</taxon>
        <taxon>Fungi</taxon>
        <taxon>Dikarya</taxon>
        <taxon>Basidiomycota</taxon>
        <taxon>Agaricomycotina</taxon>
        <taxon>Agaricomycetes</taxon>
        <taxon>Agaricomycetidae</taxon>
        <taxon>Agaricales</taxon>
        <taxon>Pluteineae</taxon>
        <taxon>Amanitaceae</taxon>
        <taxon>Amanita</taxon>
    </lineage>
</organism>
<protein>
    <submittedName>
        <fullName evidence="2">Uncharacterized protein</fullName>
    </submittedName>
</protein>
<dbReference type="Proteomes" id="UP000054549">
    <property type="component" value="Unassembled WGS sequence"/>
</dbReference>
<keyword evidence="1" id="KW-0812">Transmembrane</keyword>
<proteinExistence type="predicted"/>
<dbReference type="AlphaFoldDB" id="A0A0C2WYP2"/>
<evidence type="ECO:0000313" key="3">
    <source>
        <dbReference type="Proteomes" id="UP000054549"/>
    </source>
</evidence>
<dbReference type="InParanoid" id="A0A0C2WYP2"/>